<protein>
    <submittedName>
        <fullName evidence="2">BPTI/Kunitz inhibitor domain-containing protein</fullName>
    </submittedName>
</protein>
<accession>A0A0R3RGC4</accession>
<sequence>LAGSAYYHCRGHLSCAIYHVYPLADPYCHLKRNYESERSILQYYSCECVVEKKTDQQLEKCDAEINPKLLLASANWSRPNCFFTSITRHRPIFISGKQLSLQEGFEEETENVPVCAAAIIINNFGVFYRFYTSHYSQFHDEVESKKRFFVTKQRNSTIYTTLCHSNQTTPCNNIQNLMSHYLSYSIISHSKRKKPQAYHRCIISGDAKTRTEPCSSTRGCFSFSYLHSQEKLVNDRERERERETTGCVEKIPALVKTSPDLSPLLWCFEKVYHESKYRCRAYKGINNVTASGTLCCCYKDCFIMFVTFTTTFSR</sequence>
<reference evidence="2" key="1">
    <citation type="submission" date="2017-02" db="UniProtKB">
        <authorList>
            <consortium name="WormBaseParasite"/>
        </authorList>
    </citation>
    <scope>IDENTIFICATION</scope>
</reference>
<evidence type="ECO:0000313" key="2">
    <source>
        <dbReference type="WBParaSite" id="EEL_0000045301-mRNA-1"/>
    </source>
</evidence>
<dbReference type="WBParaSite" id="EEL_0000045301-mRNA-1">
    <property type="protein sequence ID" value="EEL_0000045301-mRNA-1"/>
    <property type="gene ID" value="EEL_0000045301"/>
</dbReference>
<name>A0A0R3RGC4_9BILA</name>
<evidence type="ECO:0000313" key="1">
    <source>
        <dbReference type="Proteomes" id="UP000050640"/>
    </source>
</evidence>
<dbReference type="Proteomes" id="UP000050640">
    <property type="component" value="Unplaced"/>
</dbReference>
<dbReference type="AlphaFoldDB" id="A0A0R3RGC4"/>
<organism evidence="1 2">
    <name type="scientific">Elaeophora elaphi</name>
    <dbReference type="NCBI Taxonomy" id="1147741"/>
    <lineage>
        <taxon>Eukaryota</taxon>
        <taxon>Metazoa</taxon>
        <taxon>Ecdysozoa</taxon>
        <taxon>Nematoda</taxon>
        <taxon>Chromadorea</taxon>
        <taxon>Rhabditida</taxon>
        <taxon>Spirurina</taxon>
        <taxon>Spiruromorpha</taxon>
        <taxon>Filarioidea</taxon>
        <taxon>Onchocercidae</taxon>
        <taxon>Elaeophora</taxon>
    </lineage>
</organism>
<proteinExistence type="predicted"/>
<keyword evidence="1" id="KW-1185">Reference proteome</keyword>